<feature type="compositionally biased region" description="Low complexity" evidence="1">
    <location>
        <begin position="662"/>
        <end position="675"/>
    </location>
</feature>
<feature type="region of interest" description="Disordered" evidence="1">
    <location>
        <begin position="534"/>
        <end position="566"/>
    </location>
</feature>
<dbReference type="STRING" id="6182.A0A4Z2CS08"/>
<feature type="region of interest" description="Disordered" evidence="1">
    <location>
        <begin position="620"/>
        <end position="686"/>
    </location>
</feature>
<dbReference type="Proteomes" id="UP000311919">
    <property type="component" value="Unassembled WGS sequence"/>
</dbReference>
<protein>
    <recommendedName>
        <fullName evidence="4">MATH domain-containing protein</fullName>
    </recommendedName>
</protein>
<reference evidence="2 3" key="1">
    <citation type="submission" date="2019-03" db="EMBL/GenBank/DDBJ databases">
        <title>An improved genome assembly of the fluke Schistosoma japonicum.</title>
        <authorList>
            <person name="Hu W."/>
            <person name="Luo F."/>
            <person name="Yin M."/>
            <person name="Mo X."/>
            <person name="Sun C."/>
            <person name="Wu Q."/>
            <person name="Zhu B."/>
            <person name="Xiang M."/>
            <person name="Wang J."/>
            <person name="Wang Y."/>
            <person name="Zhang T."/>
            <person name="Xu B."/>
            <person name="Zheng H."/>
            <person name="Feng Z."/>
        </authorList>
    </citation>
    <scope>NUCLEOTIDE SEQUENCE [LARGE SCALE GENOMIC DNA]</scope>
    <source>
        <strain evidence="2">HuSjv2</strain>
        <tissue evidence="2">Worms</tissue>
    </source>
</reference>
<feature type="compositionally biased region" description="Polar residues" evidence="1">
    <location>
        <begin position="676"/>
        <end position="686"/>
    </location>
</feature>
<evidence type="ECO:0000313" key="3">
    <source>
        <dbReference type="Proteomes" id="UP000311919"/>
    </source>
</evidence>
<dbReference type="OrthoDB" id="10035275at2759"/>
<accession>A0A4Z2CS08</accession>
<dbReference type="AlphaFoldDB" id="A0A4Z2CS08"/>
<organism evidence="2 3">
    <name type="scientific">Schistosoma japonicum</name>
    <name type="common">Blood fluke</name>
    <dbReference type="NCBI Taxonomy" id="6182"/>
    <lineage>
        <taxon>Eukaryota</taxon>
        <taxon>Metazoa</taxon>
        <taxon>Spiralia</taxon>
        <taxon>Lophotrochozoa</taxon>
        <taxon>Platyhelminthes</taxon>
        <taxon>Trematoda</taxon>
        <taxon>Digenea</taxon>
        <taxon>Strigeidida</taxon>
        <taxon>Schistosomatoidea</taxon>
        <taxon>Schistosomatidae</taxon>
        <taxon>Schistosoma</taxon>
    </lineage>
</organism>
<feature type="compositionally biased region" description="Polar residues" evidence="1">
    <location>
        <begin position="545"/>
        <end position="566"/>
    </location>
</feature>
<evidence type="ECO:0000313" key="2">
    <source>
        <dbReference type="EMBL" id="TNN07026.1"/>
    </source>
</evidence>
<dbReference type="EMBL" id="SKCS01000442">
    <property type="protein sequence ID" value="TNN07026.1"/>
    <property type="molecule type" value="Genomic_DNA"/>
</dbReference>
<proteinExistence type="predicted"/>
<keyword evidence="3" id="KW-1185">Reference proteome</keyword>
<name>A0A4Z2CS08_SCHJA</name>
<comment type="caution">
    <text evidence="2">The sequence shown here is derived from an EMBL/GenBank/DDBJ whole genome shotgun (WGS) entry which is preliminary data.</text>
</comment>
<evidence type="ECO:0000256" key="1">
    <source>
        <dbReference type="SAM" id="MobiDB-lite"/>
    </source>
</evidence>
<gene>
    <name evidence="2" type="ORF">EWB00_008007</name>
</gene>
<evidence type="ECO:0008006" key="4">
    <source>
        <dbReference type="Google" id="ProtNLM"/>
    </source>
</evidence>
<sequence>MSNKLTNLQLYRILRLNDKYDSYIFTFIIPSQLIKGFLQSVQSKEFYYGGHYWFIRIEYYIDTNDYHNTIKDDKHYIQYRKQPLSISIHLCNLSNGMLCKLKYLKFTIPHQQYYTQNIIYENYDIQFNCTNLLHKKTSWIEYNQLINEHYLFDDSTCLLEVELHEVITIYEEQLRIPRDTKEILRCKLLESTTFNFAGDDWSFIIDWHTLYEKSRIQHKEDNRPICFIQRHSTLKHWSSLKYAISVNWHDLGKSTSGLMDDLVNPESGATTKTFPIGELKWFTHSSTPIITVKHRISVKIDFYSVTHISLIDLIPTSPQGGKNCAHLIDPNGIKWVIMSDILGTFVHLKLFLPQESNTQPIDNDLNLEVRSTAWSVQLIPYDQSLSIVKSMSPFYVIYTSVDNTTPKIMKQNAKSQCQEVVLPLDVEKVCSSNFGYSRPSDNAITLRIEWLYSHILCRGNYQNYDELVAMQRYNLLRDITIKDQEIERLSKQKIVQFTTTHKDNDVYGEKLSDSNVNYGKKLLNTRKSSEILSSPRLSFRDSSKSKQTPTQRPISPNSSIYSGNYLSNSQSTKQLMTPSVIINGSNDLTTDNTENKHLNLTNELSSSPPYWRRHSSCLEDVGTSKPRQRRQLPSPPQSSSTTGLILPGGGNYTVSSNEHFQTTRSSNNSSPRLSLKQTTSDFVYFN</sequence>